<dbReference type="RefSeq" id="WP_185778764.1">
    <property type="nucleotide sequence ID" value="NZ_JACJUU010000002.1"/>
</dbReference>
<keyword evidence="1" id="KW-0812">Transmembrane</keyword>
<dbReference type="AlphaFoldDB" id="A0A842HNW2"/>
<proteinExistence type="predicted"/>
<sequence length="54" mass="5810">MLPFSILAYVLLSLLVGFIGRNSRVGFAGAFVLSLLLTPVVMGLAYLIAEPRKT</sequence>
<evidence type="ECO:0000313" key="2">
    <source>
        <dbReference type="EMBL" id="MBC2768951.1"/>
    </source>
</evidence>
<accession>A0A842HNW2</accession>
<keyword evidence="1" id="KW-0472">Membrane</keyword>
<keyword evidence="1" id="KW-1133">Transmembrane helix</keyword>
<dbReference type="Proteomes" id="UP000545386">
    <property type="component" value="Unassembled WGS sequence"/>
</dbReference>
<evidence type="ECO:0000313" key="3">
    <source>
        <dbReference type="Proteomes" id="UP000545386"/>
    </source>
</evidence>
<keyword evidence="3" id="KW-1185">Reference proteome</keyword>
<reference evidence="2 3" key="1">
    <citation type="submission" date="2020-08" db="EMBL/GenBank/DDBJ databases">
        <title>Paraeoetvoesia sp. YC-7-48 draft genome sequence.</title>
        <authorList>
            <person name="Yao L."/>
        </authorList>
    </citation>
    <scope>NUCLEOTIDE SEQUENCE [LARGE SCALE GENOMIC DNA]</scope>
    <source>
        <strain evidence="3">YC-7-48</strain>
    </source>
</reference>
<name>A0A842HNW2_9BURK</name>
<evidence type="ECO:0000256" key="1">
    <source>
        <dbReference type="SAM" id="Phobius"/>
    </source>
</evidence>
<comment type="caution">
    <text evidence="2">The sequence shown here is derived from an EMBL/GenBank/DDBJ whole genome shotgun (WGS) entry which is preliminary data.</text>
</comment>
<feature type="transmembrane region" description="Helical" evidence="1">
    <location>
        <begin position="27"/>
        <end position="49"/>
    </location>
</feature>
<gene>
    <name evidence="2" type="ORF">GTU67_03365</name>
</gene>
<organism evidence="2 3">
    <name type="scientific">Pusillimonas minor</name>
    <dbReference type="NCBI Taxonomy" id="2697024"/>
    <lineage>
        <taxon>Bacteria</taxon>
        <taxon>Pseudomonadati</taxon>
        <taxon>Pseudomonadota</taxon>
        <taxon>Betaproteobacteria</taxon>
        <taxon>Burkholderiales</taxon>
        <taxon>Alcaligenaceae</taxon>
        <taxon>Pusillimonas</taxon>
    </lineage>
</organism>
<protein>
    <submittedName>
        <fullName evidence="2">Uncharacterized protein</fullName>
    </submittedName>
</protein>
<dbReference type="EMBL" id="JACJUU010000002">
    <property type="protein sequence ID" value="MBC2768951.1"/>
    <property type="molecule type" value="Genomic_DNA"/>
</dbReference>